<feature type="region of interest" description="Disordered" evidence="1">
    <location>
        <begin position="1"/>
        <end position="155"/>
    </location>
</feature>
<evidence type="ECO:0000256" key="1">
    <source>
        <dbReference type="SAM" id="MobiDB-lite"/>
    </source>
</evidence>
<gene>
    <name evidence="2" type="ORF">FHL15_003947</name>
</gene>
<evidence type="ECO:0000313" key="3">
    <source>
        <dbReference type="Proteomes" id="UP000319160"/>
    </source>
</evidence>
<organism evidence="2 3">
    <name type="scientific">Xylaria flabelliformis</name>
    <dbReference type="NCBI Taxonomy" id="2512241"/>
    <lineage>
        <taxon>Eukaryota</taxon>
        <taxon>Fungi</taxon>
        <taxon>Dikarya</taxon>
        <taxon>Ascomycota</taxon>
        <taxon>Pezizomycotina</taxon>
        <taxon>Sordariomycetes</taxon>
        <taxon>Xylariomycetidae</taxon>
        <taxon>Xylariales</taxon>
        <taxon>Xylariaceae</taxon>
        <taxon>Xylaria</taxon>
    </lineage>
</organism>
<dbReference type="Proteomes" id="UP000319160">
    <property type="component" value="Unassembled WGS sequence"/>
</dbReference>
<reference evidence="3" key="1">
    <citation type="submission" date="2019-06" db="EMBL/GenBank/DDBJ databases">
        <title>Draft genome sequence of the griseofulvin-producing fungus Xylaria cubensis strain G536.</title>
        <authorList>
            <person name="Mead M.E."/>
            <person name="Raja H.A."/>
            <person name="Steenwyk J.L."/>
            <person name="Knowles S.L."/>
            <person name="Oberlies N.H."/>
            <person name="Rokas A."/>
        </authorList>
    </citation>
    <scope>NUCLEOTIDE SEQUENCE [LARGE SCALE GENOMIC DNA]</scope>
    <source>
        <strain evidence="3">G536</strain>
    </source>
</reference>
<dbReference type="AlphaFoldDB" id="A0A553I4Y8"/>
<keyword evidence="3" id="KW-1185">Reference proteome</keyword>
<accession>A0A553I4Y8</accession>
<feature type="compositionally biased region" description="Polar residues" evidence="1">
    <location>
        <begin position="22"/>
        <end position="32"/>
    </location>
</feature>
<dbReference type="OrthoDB" id="5389296at2759"/>
<proteinExistence type="predicted"/>
<comment type="caution">
    <text evidence="2">The sequence shown here is derived from an EMBL/GenBank/DDBJ whole genome shotgun (WGS) entry which is preliminary data.</text>
</comment>
<feature type="compositionally biased region" description="Polar residues" evidence="1">
    <location>
        <begin position="39"/>
        <end position="52"/>
    </location>
</feature>
<name>A0A553I4Y8_9PEZI</name>
<evidence type="ECO:0000313" key="2">
    <source>
        <dbReference type="EMBL" id="TRX95255.1"/>
    </source>
</evidence>
<feature type="region of interest" description="Disordered" evidence="1">
    <location>
        <begin position="174"/>
        <end position="248"/>
    </location>
</feature>
<feature type="compositionally biased region" description="Basic and acidic residues" evidence="1">
    <location>
        <begin position="196"/>
        <end position="207"/>
    </location>
</feature>
<feature type="compositionally biased region" description="Basic and acidic residues" evidence="1">
    <location>
        <begin position="81"/>
        <end position="96"/>
    </location>
</feature>
<dbReference type="EMBL" id="VFLP01000017">
    <property type="protein sequence ID" value="TRX95255.1"/>
    <property type="molecule type" value="Genomic_DNA"/>
</dbReference>
<sequence length="400" mass="44434">MAPPPATPTPHRFLVPKRSQPHSETPSSQQFHATPRFTLHSTQRTGPSSSLTPFRHRATGRDVLIESSPPPLPSVDDVDDNEHGKHDHVYPGERYEQGYVKYDQDSVIDEDNVVQTSSPIRGVENDSEDDDRDEEKRIKRRRVSSSPSDIKIEESYSLPEREFELDVQMRDAVSDVESSFTEPSILEDDMVSDEGVLEHDTGESSARHREKRPLKSHQPTFQKAPRFKPSEIPEGAPHPEPLPDVFSPRRRGAKYVQGGLAAELRDWLVDVEAGTGSGLSTSVNAKRNEEWVMRIRVDGLHGMNKSARGMTVVVGRQVLDKKNDASDDDRGQNERENAVVEVLGSSTIRIILAGPGRLSGLGIGNDVRLGVLLGIARPTWEVVLDGLGRFGVACDWVVLR</sequence>
<protein>
    <submittedName>
        <fullName evidence="2">Uncharacterized protein</fullName>
    </submittedName>
</protein>
<dbReference type="STRING" id="2512241.A0A553I4Y8"/>